<evidence type="ECO:0000313" key="3">
    <source>
        <dbReference type="Proteomes" id="UP000694050"/>
    </source>
</evidence>
<feature type="compositionally biased region" description="Low complexity" evidence="1">
    <location>
        <begin position="129"/>
        <end position="141"/>
    </location>
</feature>
<sequence length="163" mass="17373">MSNNNDEQARQSQAAQNTQPASNSSQPQNLTPQQAEQERMRAELRVSYISPEVKAQDLMRRFGVSYQDALAMGSSSHHPQQPGQASGSCTANIGNFRTGQTGGNSLGDARLQWAGDLMRGGSASLTLSPAPAGLRPGALPPHIMKPVPKPNDENPPEDQQGSQ</sequence>
<feature type="region of interest" description="Disordered" evidence="1">
    <location>
        <begin position="71"/>
        <end position="104"/>
    </location>
</feature>
<dbReference type="Proteomes" id="UP000694050">
    <property type="component" value="Unassembled WGS sequence"/>
</dbReference>
<feature type="compositionally biased region" description="Polar residues" evidence="1">
    <location>
        <begin position="73"/>
        <end position="99"/>
    </location>
</feature>
<organism evidence="2 3">
    <name type="scientific">Fusarium oxysporum f. sp. rapae</name>
    <dbReference type="NCBI Taxonomy" id="485398"/>
    <lineage>
        <taxon>Eukaryota</taxon>
        <taxon>Fungi</taxon>
        <taxon>Dikarya</taxon>
        <taxon>Ascomycota</taxon>
        <taxon>Pezizomycotina</taxon>
        <taxon>Sordariomycetes</taxon>
        <taxon>Hypocreomycetidae</taxon>
        <taxon>Hypocreales</taxon>
        <taxon>Nectriaceae</taxon>
        <taxon>Fusarium</taxon>
        <taxon>Fusarium oxysporum species complex</taxon>
    </lineage>
</organism>
<dbReference type="AlphaFoldDB" id="A0A8J5P1Z4"/>
<gene>
    <name evidence="2" type="ORF">Forpe1208_v004460</name>
</gene>
<reference evidence="2" key="1">
    <citation type="submission" date="2021-04" db="EMBL/GenBank/DDBJ databases">
        <title>First draft genome resource for Brassicaceae pathogens Fusarium oxysporum f. sp. raphani and Fusarium oxysporum f. sp. rapae.</title>
        <authorList>
            <person name="Asai S."/>
        </authorList>
    </citation>
    <scope>NUCLEOTIDE SEQUENCE</scope>
    <source>
        <strain evidence="2">Tf1208</strain>
    </source>
</reference>
<accession>A0A8J5P1Z4</accession>
<feature type="region of interest" description="Disordered" evidence="1">
    <location>
        <begin position="120"/>
        <end position="163"/>
    </location>
</feature>
<proteinExistence type="predicted"/>
<comment type="caution">
    <text evidence="2">The sequence shown here is derived from an EMBL/GenBank/DDBJ whole genome shotgun (WGS) entry which is preliminary data.</text>
</comment>
<feature type="compositionally biased region" description="Polar residues" evidence="1">
    <location>
        <begin position="1"/>
        <end position="35"/>
    </location>
</feature>
<name>A0A8J5P1Z4_FUSOX</name>
<dbReference type="EMBL" id="JAELUQ010000003">
    <property type="protein sequence ID" value="KAG7416845.1"/>
    <property type="molecule type" value="Genomic_DNA"/>
</dbReference>
<evidence type="ECO:0000256" key="1">
    <source>
        <dbReference type="SAM" id="MobiDB-lite"/>
    </source>
</evidence>
<protein>
    <submittedName>
        <fullName evidence="2">Uncharacterized protein</fullName>
    </submittedName>
</protein>
<evidence type="ECO:0000313" key="2">
    <source>
        <dbReference type="EMBL" id="KAG7416845.1"/>
    </source>
</evidence>
<feature type="region of interest" description="Disordered" evidence="1">
    <location>
        <begin position="1"/>
        <end position="43"/>
    </location>
</feature>